<dbReference type="GO" id="GO:0042910">
    <property type="term" value="F:xenobiotic transmembrane transporter activity"/>
    <property type="evidence" value="ECO:0007669"/>
    <property type="project" value="TreeGrafter"/>
</dbReference>
<dbReference type="InterPro" id="IPR001036">
    <property type="entry name" value="Acrflvin-R"/>
</dbReference>
<dbReference type="InterPro" id="IPR027463">
    <property type="entry name" value="AcrB_DN_DC_subdom"/>
</dbReference>
<name>A0A517VGF9_9PLAN</name>
<feature type="transmembrane region" description="Helical" evidence="1">
    <location>
        <begin position="418"/>
        <end position="443"/>
    </location>
</feature>
<feature type="transmembrane region" description="Helical" evidence="1">
    <location>
        <begin position="455"/>
        <end position="475"/>
    </location>
</feature>
<dbReference type="SUPFAM" id="SSF82866">
    <property type="entry name" value="Multidrug efflux transporter AcrB transmembrane domain"/>
    <property type="match status" value="3"/>
</dbReference>
<dbReference type="GO" id="GO:0005886">
    <property type="term" value="C:plasma membrane"/>
    <property type="evidence" value="ECO:0007669"/>
    <property type="project" value="TreeGrafter"/>
</dbReference>
<dbReference type="OrthoDB" id="9757904at2"/>
<dbReference type="PANTHER" id="PTHR32063">
    <property type="match status" value="1"/>
</dbReference>
<feature type="transmembrane region" description="Helical" evidence="1">
    <location>
        <begin position="481"/>
        <end position="506"/>
    </location>
</feature>
<sequence>MNLITAIIHNPVKVTVGVLLTVLFGLVALIRMPMQLTPEVQRPTITVETRWPGASPQEVEREIVLEQEEQLKSVEGITKLSSESADSKGTITLEFLVGTNMDEALLKVNSRLQQVPEYPEDADQPIISTANAADRPIAWFILSSRLPSEDKIIAFAEKHPELKDRLEIIRNTPNPGLAMLRLRLLSDEYPDVRGEILPKEDIEVTKLRRFAEDEIEARFERVAGVSQSNVLGGLEDELQVVVDSEQLAARQLTIADVRRVLRGQNADTSAGDFWEGKRRWVVRTLGQFRNKEEVENQLLAIRDSAPVYVRDVAEVKLGYKKPDGLVRRFGESSIAVNCIRETGANVLEIMDGLREAAEDIDENILKPRGLQLVQVYDETDYIYSSIDLVKNNIFIGGALTMIVLMSFLHLGIRTLIVVPFIILTAIAAVYISPWFFAVCLALIIGAGFWFARGAVVVGLAIPTSIIGTFLILGLMGRSLNVISLAGLAFAVGMLVDNAVVVLENIFRRYSLGESPFRAAIKGTQEVWGAVLASTLTTIAVFLPVVFIQEEAGQLFQDIALAISAAVGLSLLVSMTLISTASARLLHKREGQDIEDMRVVDHPEPEESRRQGTLHRLIIGPIESAGALFVKLVVGTNHWIQQGLLRRLVVTGILVGAAFGISWQLWPKVEYLPTGNRNLIFCILLPPPGYNMNQLMELGEAVESDLRPYWDIMNPESEEAKNLDYPVIGDFFFVARGRMVFMGIRAHDSQRVGELIPLIQQAGAKLEGTFAVAKQSSLFEQGLTGGRTVEVEIIGPDLEKLVGMGTQILVKVKGIRDKEKVILEGIIPDAQVRPVPSLDLSSPEVHIKPKLVQAAEMGVSSADLGYMANALIDGAFAGDYYLGGDKIDLSIVGESRHIQNTQDVKAISVATPIGQLVPLEALANIEIASGPEQVNHRERQRAITIEVSPPEAMALEDAMQQIQDKIVQPMRDSGQLDGGYRIMLSGTADKLRDTWAALQFNVLLALMITYLLMAALFESWLYPLVIIFSVPLGAVGGILGLSILNLFMLQTLDVLTMLGFVILIGTVVNNPILIIHQSLNHINDDGMTPREAILESIRTRIRPIFMTTTTTVLGLLPLVLFPGSGSELYRGLGSVVLGGLIVSTLFTLILVPTLFSLTMDAKAWGLNLLRPSTLKQAKQSAAPSEVEIESKENVTV</sequence>
<dbReference type="Gene3D" id="3.30.70.1440">
    <property type="entry name" value="Multidrug efflux transporter AcrB pore domain"/>
    <property type="match status" value="1"/>
</dbReference>
<dbReference type="Gene3D" id="3.30.2090.10">
    <property type="entry name" value="Multidrug efflux transporter AcrB TolC docking domain, DN and DC subdomains"/>
    <property type="match status" value="2"/>
</dbReference>
<protein>
    <submittedName>
        <fullName evidence="2">Efflux pump membrane transporter BepE</fullName>
    </submittedName>
</protein>
<keyword evidence="3" id="KW-1185">Reference proteome</keyword>
<evidence type="ECO:0000313" key="3">
    <source>
        <dbReference type="Proteomes" id="UP000316855"/>
    </source>
</evidence>
<evidence type="ECO:0000313" key="2">
    <source>
        <dbReference type="EMBL" id="QDT92092.1"/>
    </source>
</evidence>
<feature type="transmembrane region" description="Helical" evidence="1">
    <location>
        <begin position="647"/>
        <end position="665"/>
    </location>
</feature>
<organism evidence="2 3">
    <name type="scientific">Gimesia algae</name>
    <dbReference type="NCBI Taxonomy" id="2527971"/>
    <lineage>
        <taxon>Bacteria</taxon>
        <taxon>Pseudomonadati</taxon>
        <taxon>Planctomycetota</taxon>
        <taxon>Planctomycetia</taxon>
        <taxon>Planctomycetales</taxon>
        <taxon>Planctomycetaceae</taxon>
        <taxon>Gimesia</taxon>
    </lineage>
</organism>
<feature type="transmembrane region" description="Helical" evidence="1">
    <location>
        <begin position="1103"/>
        <end position="1122"/>
    </location>
</feature>
<gene>
    <name evidence="2" type="primary">bepE_3</name>
    <name evidence="2" type="ORF">Pan161_37570</name>
</gene>
<dbReference type="Gene3D" id="3.30.70.1320">
    <property type="entry name" value="Multidrug efflux transporter AcrB pore domain like"/>
    <property type="match status" value="2"/>
</dbReference>
<feature type="transmembrane region" description="Helical" evidence="1">
    <location>
        <begin position="1053"/>
        <end position="1074"/>
    </location>
</feature>
<dbReference type="Gene3D" id="3.30.70.1430">
    <property type="entry name" value="Multidrug efflux transporter AcrB pore domain"/>
    <property type="match status" value="2"/>
</dbReference>
<evidence type="ECO:0000256" key="1">
    <source>
        <dbReference type="SAM" id="Phobius"/>
    </source>
</evidence>
<keyword evidence="1" id="KW-0812">Transmembrane</keyword>
<feature type="transmembrane region" description="Helical" evidence="1">
    <location>
        <begin position="1134"/>
        <end position="1156"/>
    </location>
</feature>
<reference evidence="2 3" key="1">
    <citation type="submission" date="2019-02" db="EMBL/GenBank/DDBJ databases">
        <title>Deep-cultivation of Planctomycetes and their phenomic and genomic characterization uncovers novel biology.</title>
        <authorList>
            <person name="Wiegand S."/>
            <person name="Jogler M."/>
            <person name="Boedeker C."/>
            <person name="Pinto D."/>
            <person name="Vollmers J."/>
            <person name="Rivas-Marin E."/>
            <person name="Kohn T."/>
            <person name="Peeters S.H."/>
            <person name="Heuer A."/>
            <person name="Rast P."/>
            <person name="Oberbeckmann S."/>
            <person name="Bunk B."/>
            <person name="Jeske O."/>
            <person name="Meyerdierks A."/>
            <person name="Storesund J.E."/>
            <person name="Kallscheuer N."/>
            <person name="Luecker S."/>
            <person name="Lage O.M."/>
            <person name="Pohl T."/>
            <person name="Merkel B.J."/>
            <person name="Hornburger P."/>
            <person name="Mueller R.-W."/>
            <person name="Bruemmer F."/>
            <person name="Labrenz M."/>
            <person name="Spormann A.M."/>
            <person name="Op den Camp H."/>
            <person name="Overmann J."/>
            <person name="Amann R."/>
            <person name="Jetten M.S.M."/>
            <person name="Mascher T."/>
            <person name="Medema M.H."/>
            <person name="Devos D.P."/>
            <person name="Kaster A.-K."/>
            <person name="Ovreas L."/>
            <person name="Rohde M."/>
            <person name="Galperin M.Y."/>
            <person name="Jogler C."/>
        </authorList>
    </citation>
    <scope>NUCLEOTIDE SEQUENCE [LARGE SCALE GENOMIC DNA]</scope>
    <source>
        <strain evidence="2 3">Pan161</strain>
    </source>
</reference>
<dbReference type="EMBL" id="CP036343">
    <property type="protein sequence ID" value="QDT92092.1"/>
    <property type="molecule type" value="Genomic_DNA"/>
</dbReference>
<dbReference type="PANTHER" id="PTHR32063:SF0">
    <property type="entry name" value="SWARMING MOTILITY PROTEIN SWRC"/>
    <property type="match status" value="1"/>
</dbReference>
<dbReference type="AlphaFoldDB" id="A0A517VGF9"/>
<dbReference type="KEGG" id="gax:Pan161_37570"/>
<dbReference type="Gene3D" id="1.20.1640.10">
    <property type="entry name" value="Multidrug efflux transporter AcrB transmembrane domain"/>
    <property type="match status" value="4"/>
</dbReference>
<feature type="transmembrane region" description="Helical" evidence="1">
    <location>
        <begin position="12"/>
        <end position="32"/>
    </location>
</feature>
<dbReference type="Pfam" id="PF00873">
    <property type="entry name" value="ACR_tran"/>
    <property type="match status" value="3"/>
</dbReference>
<accession>A0A517VGF9</accession>
<keyword evidence="1" id="KW-1133">Transmembrane helix</keyword>
<dbReference type="SUPFAM" id="SSF82714">
    <property type="entry name" value="Multidrug efflux transporter AcrB TolC docking domain, DN and DC subdomains"/>
    <property type="match status" value="2"/>
</dbReference>
<proteinExistence type="predicted"/>
<feature type="transmembrane region" description="Helical" evidence="1">
    <location>
        <begin position="558"/>
        <end position="578"/>
    </location>
</feature>
<dbReference type="RefSeq" id="WP_145229497.1">
    <property type="nucleotide sequence ID" value="NZ_CP036343.1"/>
</dbReference>
<feature type="transmembrane region" description="Helical" evidence="1">
    <location>
        <begin position="1023"/>
        <end position="1047"/>
    </location>
</feature>
<keyword evidence="1" id="KW-0472">Membrane</keyword>
<dbReference type="PRINTS" id="PR00702">
    <property type="entry name" value="ACRIFLAVINRP"/>
</dbReference>
<dbReference type="SUPFAM" id="SSF82693">
    <property type="entry name" value="Multidrug efflux transporter AcrB pore domain, PN1, PN2, PC1 and PC2 subdomains"/>
    <property type="match status" value="2"/>
</dbReference>
<feature type="transmembrane region" description="Helical" evidence="1">
    <location>
        <begin position="526"/>
        <end position="546"/>
    </location>
</feature>
<dbReference type="Proteomes" id="UP000316855">
    <property type="component" value="Chromosome"/>
</dbReference>
<feature type="transmembrane region" description="Helical" evidence="1">
    <location>
        <begin position="994"/>
        <end position="1016"/>
    </location>
</feature>
<feature type="transmembrane region" description="Helical" evidence="1">
    <location>
        <begin position="393"/>
        <end position="412"/>
    </location>
</feature>